<dbReference type="GO" id="GO:0008270">
    <property type="term" value="F:zinc ion binding"/>
    <property type="evidence" value="ECO:0007669"/>
    <property type="project" value="UniProtKB-KW"/>
</dbReference>
<dbReference type="GO" id="GO:0000978">
    <property type="term" value="F:RNA polymerase II cis-regulatory region sequence-specific DNA binding"/>
    <property type="evidence" value="ECO:0007669"/>
    <property type="project" value="TreeGrafter"/>
</dbReference>
<feature type="domain" description="C2H2-type" evidence="11">
    <location>
        <begin position="181"/>
        <end position="208"/>
    </location>
</feature>
<dbReference type="FunFam" id="3.30.160.60:FF:001182">
    <property type="entry name" value="Zinc finger, C2H2 type"/>
    <property type="match status" value="1"/>
</dbReference>
<feature type="domain" description="C2H2-type" evidence="11">
    <location>
        <begin position="144"/>
        <end position="180"/>
    </location>
</feature>
<feature type="domain" description="C2H2-type" evidence="11">
    <location>
        <begin position="118"/>
        <end position="145"/>
    </location>
</feature>
<protein>
    <recommendedName>
        <fullName evidence="11">C2H2-type domain-containing protein</fullName>
    </recommendedName>
</protein>
<evidence type="ECO:0000313" key="12">
    <source>
        <dbReference type="Ensembl" id="ENSOMYP00000090534.2"/>
    </source>
</evidence>
<evidence type="ECO:0000259" key="11">
    <source>
        <dbReference type="PROSITE" id="PS50157"/>
    </source>
</evidence>
<dbReference type="InterPro" id="IPR013087">
    <property type="entry name" value="Znf_C2H2_type"/>
</dbReference>
<feature type="transmembrane region" description="Helical" evidence="10">
    <location>
        <begin position="210"/>
        <end position="228"/>
    </location>
</feature>
<evidence type="ECO:0000256" key="3">
    <source>
        <dbReference type="ARBA" id="ARBA00022737"/>
    </source>
</evidence>
<dbReference type="InterPro" id="IPR036236">
    <property type="entry name" value="Znf_C2H2_sf"/>
</dbReference>
<dbReference type="Pfam" id="PF00096">
    <property type="entry name" value="zf-C2H2"/>
    <property type="match status" value="3"/>
</dbReference>
<name>A0A8C7UAQ9_ONCMY</name>
<dbReference type="FunFam" id="3.30.160.60:FF:000624">
    <property type="entry name" value="zinc finger protein 697"/>
    <property type="match status" value="1"/>
</dbReference>
<reference evidence="12" key="1">
    <citation type="submission" date="2020-07" db="EMBL/GenBank/DDBJ databases">
        <title>A long reads based de novo assembly of the rainbow trout Arlee double haploid line genome.</title>
        <authorList>
            <person name="Gao G."/>
            <person name="Palti Y."/>
        </authorList>
    </citation>
    <scope>NUCLEOTIDE SEQUENCE [LARGE SCALE GENOMIC DNA]</scope>
</reference>
<keyword evidence="7" id="KW-0539">Nucleus</keyword>
<dbReference type="Gene3D" id="3.30.160.60">
    <property type="entry name" value="Classic Zinc Finger"/>
    <property type="match status" value="3"/>
</dbReference>
<reference evidence="12" key="2">
    <citation type="submission" date="2025-08" db="UniProtKB">
        <authorList>
            <consortium name="Ensembl"/>
        </authorList>
    </citation>
    <scope>IDENTIFICATION</scope>
</reference>
<keyword evidence="6" id="KW-0238">DNA-binding</keyword>
<keyword evidence="10" id="KW-1133">Transmembrane helix</keyword>
<keyword evidence="2" id="KW-0479">Metal-binding</keyword>
<reference evidence="12" key="3">
    <citation type="submission" date="2025-09" db="UniProtKB">
        <authorList>
            <consortium name="Ensembl"/>
        </authorList>
    </citation>
    <scope>IDENTIFICATION</scope>
</reference>
<dbReference type="AlphaFoldDB" id="A0A8C7UAQ9"/>
<comment type="subcellular location">
    <subcellularLocation>
        <location evidence="1">Nucleus</location>
    </subcellularLocation>
</comment>
<keyword evidence="5" id="KW-0862">Zinc</keyword>
<dbReference type="PROSITE" id="PS00028">
    <property type="entry name" value="ZINC_FINGER_C2H2_1"/>
    <property type="match status" value="2"/>
</dbReference>
<accession>A0A8C7UAQ9</accession>
<dbReference type="PANTHER" id="PTHR24388:SF53">
    <property type="entry name" value="CHORION TRANSCRIPTION FACTOR CF2-RELATED"/>
    <property type="match status" value="1"/>
</dbReference>
<feature type="region of interest" description="Disordered" evidence="9">
    <location>
        <begin position="55"/>
        <end position="110"/>
    </location>
</feature>
<evidence type="ECO:0000313" key="13">
    <source>
        <dbReference type="Proteomes" id="UP000694395"/>
    </source>
</evidence>
<feature type="compositionally biased region" description="Polar residues" evidence="9">
    <location>
        <begin position="55"/>
        <end position="73"/>
    </location>
</feature>
<keyword evidence="13" id="KW-1185">Reference proteome</keyword>
<dbReference type="PROSITE" id="PS50157">
    <property type="entry name" value="ZINC_FINGER_C2H2_2"/>
    <property type="match status" value="3"/>
</dbReference>
<organism evidence="12 13">
    <name type="scientific">Oncorhynchus mykiss</name>
    <name type="common">Rainbow trout</name>
    <name type="synonym">Salmo gairdneri</name>
    <dbReference type="NCBI Taxonomy" id="8022"/>
    <lineage>
        <taxon>Eukaryota</taxon>
        <taxon>Metazoa</taxon>
        <taxon>Chordata</taxon>
        <taxon>Craniata</taxon>
        <taxon>Vertebrata</taxon>
        <taxon>Euteleostomi</taxon>
        <taxon>Actinopterygii</taxon>
        <taxon>Neopterygii</taxon>
        <taxon>Teleostei</taxon>
        <taxon>Protacanthopterygii</taxon>
        <taxon>Salmoniformes</taxon>
        <taxon>Salmonidae</taxon>
        <taxon>Salmoninae</taxon>
        <taxon>Oncorhynchus</taxon>
    </lineage>
</organism>
<evidence type="ECO:0000256" key="5">
    <source>
        <dbReference type="ARBA" id="ARBA00022833"/>
    </source>
</evidence>
<evidence type="ECO:0000256" key="10">
    <source>
        <dbReference type="SAM" id="Phobius"/>
    </source>
</evidence>
<dbReference type="FunFam" id="3.30.160.60:FF:000045">
    <property type="entry name" value="ZFP69 zinc finger protein B"/>
    <property type="match status" value="1"/>
</dbReference>
<keyword evidence="10" id="KW-0812">Transmembrane</keyword>
<dbReference type="Ensembl" id="ENSOMYT00000098568.2">
    <property type="protein sequence ID" value="ENSOMYP00000090534.2"/>
    <property type="gene ID" value="ENSOMYG00000060988.1"/>
</dbReference>
<dbReference type="GO" id="GO:0005634">
    <property type="term" value="C:nucleus"/>
    <property type="evidence" value="ECO:0007669"/>
    <property type="project" value="UniProtKB-SubCell"/>
</dbReference>
<evidence type="ECO:0000256" key="9">
    <source>
        <dbReference type="SAM" id="MobiDB-lite"/>
    </source>
</evidence>
<evidence type="ECO:0000256" key="2">
    <source>
        <dbReference type="ARBA" id="ARBA00022723"/>
    </source>
</evidence>
<dbReference type="PANTHER" id="PTHR24388">
    <property type="entry name" value="ZINC FINGER PROTEIN"/>
    <property type="match status" value="1"/>
</dbReference>
<evidence type="ECO:0000256" key="6">
    <source>
        <dbReference type="ARBA" id="ARBA00023125"/>
    </source>
</evidence>
<evidence type="ECO:0000256" key="4">
    <source>
        <dbReference type="ARBA" id="ARBA00022771"/>
    </source>
</evidence>
<feature type="compositionally biased region" description="Basic and acidic residues" evidence="9">
    <location>
        <begin position="74"/>
        <end position="86"/>
    </location>
</feature>
<keyword evidence="3" id="KW-0677">Repeat</keyword>
<evidence type="ECO:0000256" key="8">
    <source>
        <dbReference type="PROSITE-ProRule" id="PRU00042"/>
    </source>
</evidence>
<dbReference type="SMART" id="SM00355">
    <property type="entry name" value="ZnF_C2H2"/>
    <property type="match status" value="3"/>
</dbReference>
<keyword evidence="10" id="KW-0472">Membrane</keyword>
<evidence type="ECO:0000256" key="1">
    <source>
        <dbReference type="ARBA" id="ARBA00004123"/>
    </source>
</evidence>
<dbReference type="InterPro" id="IPR050527">
    <property type="entry name" value="Snail/Krueppel_Znf"/>
</dbReference>
<proteinExistence type="predicted"/>
<dbReference type="Proteomes" id="UP000694395">
    <property type="component" value="Chromosome 5"/>
</dbReference>
<dbReference type="GO" id="GO:0000981">
    <property type="term" value="F:DNA-binding transcription factor activity, RNA polymerase II-specific"/>
    <property type="evidence" value="ECO:0007669"/>
    <property type="project" value="TreeGrafter"/>
</dbReference>
<dbReference type="SUPFAM" id="SSF57667">
    <property type="entry name" value="beta-beta-alpha zinc fingers"/>
    <property type="match status" value="2"/>
</dbReference>
<sequence length="234" mass="27059">MVVYFGSGWESPRSISEGVQLFVPMKTSNWLGQGYLFLINEISLCNPHFKPTEMSSLENDSSLGDTDGLNTDPSPRDTDSNVEHMRAALPGSNERDGHESQKNSNTTKRMRSKETKCFKCDVCEKTFSRKNLLVQHKLTHTRPFKCDVCEKTFSRKGSLEAHKLIHTLVHQMLIHTEERPFTCGQCGKTFRMSKQLEHHMLRHREKTFRSMFMSVLNCLRFFLFFILLCKSLNT</sequence>
<evidence type="ECO:0000256" key="7">
    <source>
        <dbReference type="ARBA" id="ARBA00023242"/>
    </source>
</evidence>
<keyword evidence="4 8" id="KW-0863">Zinc-finger</keyword>
<dbReference type="GeneTree" id="ENSGT01030000234576"/>